<evidence type="ECO:0000313" key="2">
    <source>
        <dbReference type="EMBL" id="ABN96391.1"/>
    </source>
</evidence>
<evidence type="ECO:0000259" key="1">
    <source>
        <dbReference type="Pfam" id="PF25991"/>
    </source>
</evidence>
<protein>
    <recommendedName>
        <fullName evidence="1">Potassium/proton antiporter subunit KhtT-like N-terminal domain-containing protein</fullName>
    </recommendedName>
</protein>
<accession>A0A5Q5CB34</accession>
<organism evidence="2">
    <name type="scientific">Mycobacterium sp. (strain JLS)</name>
    <dbReference type="NCBI Taxonomy" id="164757"/>
    <lineage>
        <taxon>Bacteria</taxon>
        <taxon>Bacillati</taxon>
        <taxon>Actinomycetota</taxon>
        <taxon>Actinomycetes</taxon>
        <taxon>Mycobacteriales</taxon>
        <taxon>Mycobacteriaceae</taxon>
        <taxon>Mycobacterium</taxon>
    </lineage>
</organism>
<name>A0A5Q5CB34_MYCSJ</name>
<dbReference type="AlphaFoldDB" id="A0A5Q5CB34"/>
<sequence length="90" mass="9919">MRIDRTTVPGGGMLHHIVTRAGGRLCVLVTRDGERQVFVYDDDSDEPAKELVLAPDEADGVAEILHSRPIADRVRSLERRVDALIGERAS</sequence>
<dbReference type="KEGG" id="mjl:Mjls_0579"/>
<dbReference type="Pfam" id="PF25991">
    <property type="entry name" value="KhtT_N"/>
    <property type="match status" value="1"/>
</dbReference>
<reference evidence="2" key="1">
    <citation type="submission" date="2007-02" db="EMBL/GenBank/DDBJ databases">
        <title>Complete sequence of Mycobacterium sp. JLS.</title>
        <authorList>
            <consortium name="US DOE Joint Genome Institute"/>
            <person name="Copeland A."/>
            <person name="Lucas S."/>
            <person name="Lapidus A."/>
            <person name="Barry K."/>
            <person name="Detter J.C."/>
            <person name="Glavina del Rio T."/>
            <person name="Hammon N."/>
            <person name="Israni S."/>
            <person name="Dalin E."/>
            <person name="Tice H."/>
            <person name="Pitluck S."/>
            <person name="Chain P."/>
            <person name="Malfatti S."/>
            <person name="Shin M."/>
            <person name="Vergez L."/>
            <person name="Schmutz J."/>
            <person name="Larimer F."/>
            <person name="Land M."/>
            <person name="Hauser L."/>
            <person name="Kyrpides N."/>
            <person name="Mikhailova N."/>
            <person name="Miller C.D."/>
            <person name="Anderson A.J."/>
            <person name="Sims R.C."/>
            <person name="Richardson P."/>
        </authorList>
    </citation>
    <scope>NUCLEOTIDE SEQUENCE [LARGE SCALE GENOMIC DNA]</scope>
    <source>
        <strain evidence="2">JLS</strain>
    </source>
</reference>
<feature type="domain" description="Potassium/proton antiporter subunit KhtT-like N-terminal" evidence="1">
    <location>
        <begin position="1"/>
        <end position="68"/>
    </location>
</feature>
<gene>
    <name evidence="2" type="ordered locus">Mjls_0579</name>
</gene>
<dbReference type="InterPro" id="IPR058776">
    <property type="entry name" value="KhtT-like_N"/>
</dbReference>
<proteinExistence type="predicted"/>
<dbReference type="EMBL" id="CP000580">
    <property type="protein sequence ID" value="ABN96391.1"/>
    <property type="molecule type" value="Genomic_DNA"/>
</dbReference>